<dbReference type="RefSeq" id="WP_051947934.1">
    <property type="nucleotide sequence ID" value="NZ_JARAWN010000001.1"/>
</dbReference>
<dbReference type="EMBL" id="JARAWN010000001">
    <property type="protein sequence ID" value="MDX3128256.1"/>
    <property type="molecule type" value="Genomic_DNA"/>
</dbReference>
<dbReference type="PANTHER" id="PTHR11487">
    <property type="entry name" value="THIOESTERASE"/>
    <property type="match status" value="1"/>
</dbReference>
<dbReference type="InterPro" id="IPR012223">
    <property type="entry name" value="TEII"/>
</dbReference>
<dbReference type="InterPro" id="IPR029058">
    <property type="entry name" value="AB_hydrolase_fold"/>
</dbReference>
<dbReference type="AlphaFoldDB" id="A0AAJ2PJN5"/>
<sequence>MSGHINADRSDLSRWTPWDNSGPDPDGDAGPVRVYCLPHAGGSAGSFLPWARGQHVPGLRFVPVELPGRGTRLSEPPLSSMDQVVEGLLDVLAHRPANERFLLLGHSMGAQIAYETARRLAVAELRAPVSLVVSGCRPPGAPTVATRLHDLSDELLMKGIVELGGTPAEVLEHQDLVDLLLPVIRADLTLLARYTARARPTVLPCPVLALGGSEDKLAGPEWISGWRSTTAARFRHRVLTGDHFFLHAQRAEVTAELAAEAAAHAASGRG</sequence>
<accession>A0AAJ2PJN5</accession>
<dbReference type="PANTHER" id="PTHR11487:SF0">
    <property type="entry name" value="S-ACYL FATTY ACID SYNTHASE THIOESTERASE, MEDIUM CHAIN"/>
    <property type="match status" value="1"/>
</dbReference>
<organism evidence="5 6">
    <name type="scientific">Streptomyces europaeiscabiei</name>
    <dbReference type="NCBI Taxonomy" id="146819"/>
    <lineage>
        <taxon>Bacteria</taxon>
        <taxon>Bacillati</taxon>
        <taxon>Actinomycetota</taxon>
        <taxon>Actinomycetes</taxon>
        <taxon>Kitasatosporales</taxon>
        <taxon>Streptomycetaceae</taxon>
        <taxon>Streptomyces</taxon>
    </lineage>
</organism>
<dbReference type="SMART" id="SM00824">
    <property type="entry name" value="PKS_TE"/>
    <property type="match status" value="1"/>
</dbReference>
<evidence type="ECO:0000259" key="4">
    <source>
        <dbReference type="SMART" id="SM00824"/>
    </source>
</evidence>
<gene>
    <name evidence="5" type="ORF">PV367_00155</name>
</gene>
<evidence type="ECO:0000313" key="5">
    <source>
        <dbReference type="EMBL" id="MDX3128256.1"/>
    </source>
</evidence>
<proteinExistence type="inferred from homology"/>
<feature type="domain" description="Thioesterase TesA-like" evidence="4">
    <location>
        <begin position="35"/>
        <end position="257"/>
    </location>
</feature>
<dbReference type="InterPro" id="IPR020802">
    <property type="entry name" value="TesA-like"/>
</dbReference>
<dbReference type="InterPro" id="IPR001031">
    <property type="entry name" value="Thioesterase"/>
</dbReference>
<feature type="compositionally biased region" description="Basic and acidic residues" evidence="3">
    <location>
        <begin position="1"/>
        <end position="12"/>
    </location>
</feature>
<comment type="caution">
    <text evidence="5">The sequence shown here is derived from an EMBL/GenBank/DDBJ whole genome shotgun (WGS) entry which is preliminary data.</text>
</comment>
<dbReference type="Pfam" id="PF00975">
    <property type="entry name" value="Thioesterase"/>
    <property type="match status" value="1"/>
</dbReference>
<dbReference type="SUPFAM" id="SSF53474">
    <property type="entry name" value="alpha/beta-Hydrolases"/>
    <property type="match status" value="1"/>
</dbReference>
<feature type="region of interest" description="Disordered" evidence="3">
    <location>
        <begin position="1"/>
        <end position="29"/>
    </location>
</feature>
<evidence type="ECO:0000256" key="1">
    <source>
        <dbReference type="ARBA" id="ARBA00007169"/>
    </source>
</evidence>
<protein>
    <submittedName>
        <fullName evidence="5">Alpha/beta fold hydrolase</fullName>
    </submittedName>
</protein>
<evidence type="ECO:0000313" key="6">
    <source>
        <dbReference type="Proteomes" id="UP001273589"/>
    </source>
</evidence>
<comment type="similarity">
    <text evidence="1">Belongs to the thioesterase family.</text>
</comment>
<dbReference type="GO" id="GO:0016787">
    <property type="term" value="F:hydrolase activity"/>
    <property type="evidence" value="ECO:0007669"/>
    <property type="project" value="UniProtKB-KW"/>
</dbReference>
<keyword evidence="2 5" id="KW-0378">Hydrolase</keyword>
<name>A0AAJ2PJN5_9ACTN</name>
<reference evidence="5" key="1">
    <citation type="journal article" date="2023" name="Microb. Genom.">
        <title>Mesoterricola silvestris gen. nov., sp. nov., Mesoterricola sediminis sp. nov., Geothrix oryzae sp. nov., Geothrix edaphica sp. nov., Geothrix rubra sp. nov., and Geothrix limicola sp. nov., six novel members of Acidobacteriota isolated from soils.</title>
        <authorList>
            <person name="Weisberg A.J."/>
            <person name="Pearce E."/>
            <person name="Kramer C.G."/>
            <person name="Chang J.H."/>
            <person name="Clarke C.R."/>
        </authorList>
    </citation>
    <scope>NUCLEOTIDE SEQUENCE</scope>
    <source>
        <strain evidence="5">ND06-05F</strain>
    </source>
</reference>
<dbReference type="Gene3D" id="3.40.50.1820">
    <property type="entry name" value="alpha/beta hydrolase"/>
    <property type="match status" value="1"/>
</dbReference>
<evidence type="ECO:0000256" key="3">
    <source>
        <dbReference type="SAM" id="MobiDB-lite"/>
    </source>
</evidence>
<dbReference type="Proteomes" id="UP001273589">
    <property type="component" value="Unassembled WGS sequence"/>
</dbReference>
<evidence type="ECO:0000256" key="2">
    <source>
        <dbReference type="ARBA" id="ARBA00022801"/>
    </source>
</evidence>
<dbReference type="GO" id="GO:0008610">
    <property type="term" value="P:lipid biosynthetic process"/>
    <property type="evidence" value="ECO:0007669"/>
    <property type="project" value="TreeGrafter"/>
</dbReference>